<dbReference type="PROSITE" id="PS00307">
    <property type="entry name" value="LECTIN_LEGUME_BETA"/>
    <property type="match status" value="1"/>
</dbReference>
<gene>
    <name evidence="6" type="ORF">HHK36_003878</name>
</gene>
<comment type="caution">
    <text evidence="6">The sequence shown here is derived from an EMBL/GenBank/DDBJ whole genome shotgun (WGS) entry which is preliminary data.</text>
</comment>
<dbReference type="FunFam" id="2.60.120.200:FF:000103">
    <property type="entry name" value="L-type lectin-domain containing receptor kinase IX.1"/>
    <property type="match status" value="1"/>
</dbReference>
<name>A0A835DPR0_TETSI</name>
<dbReference type="Pfam" id="PF00139">
    <property type="entry name" value="Lectin_legB"/>
    <property type="match status" value="1"/>
</dbReference>
<dbReference type="InterPro" id="IPR001220">
    <property type="entry name" value="Legume_lectin_dom"/>
</dbReference>
<dbReference type="PANTHER" id="PTHR32401:SF49">
    <property type="entry name" value="OS10G0129200 PROTEIN"/>
    <property type="match status" value="1"/>
</dbReference>
<evidence type="ECO:0000256" key="2">
    <source>
        <dbReference type="ARBA" id="ARBA00022734"/>
    </source>
</evidence>
<proteinExistence type="inferred from homology"/>
<evidence type="ECO:0000256" key="3">
    <source>
        <dbReference type="SAM" id="Phobius"/>
    </source>
</evidence>
<evidence type="ECO:0000313" key="7">
    <source>
        <dbReference type="Proteomes" id="UP000655225"/>
    </source>
</evidence>
<keyword evidence="7" id="KW-1185">Reference proteome</keyword>
<dbReference type="OMA" id="PIFNTSS"/>
<dbReference type="Proteomes" id="UP000655225">
    <property type="component" value="Unassembled WGS sequence"/>
</dbReference>
<organism evidence="6 7">
    <name type="scientific">Tetracentron sinense</name>
    <name type="common">Spur-leaf</name>
    <dbReference type="NCBI Taxonomy" id="13715"/>
    <lineage>
        <taxon>Eukaryota</taxon>
        <taxon>Viridiplantae</taxon>
        <taxon>Streptophyta</taxon>
        <taxon>Embryophyta</taxon>
        <taxon>Tracheophyta</taxon>
        <taxon>Spermatophyta</taxon>
        <taxon>Magnoliopsida</taxon>
        <taxon>Trochodendrales</taxon>
        <taxon>Trochodendraceae</taxon>
        <taxon>Tetracentron</taxon>
    </lineage>
</organism>
<evidence type="ECO:0000256" key="4">
    <source>
        <dbReference type="SAM" id="SignalP"/>
    </source>
</evidence>
<dbReference type="CDD" id="cd06899">
    <property type="entry name" value="lectin_legume_LecRK_Arcelin_ConA"/>
    <property type="match status" value="1"/>
</dbReference>
<keyword evidence="3" id="KW-0472">Membrane</keyword>
<evidence type="ECO:0000259" key="5">
    <source>
        <dbReference type="Pfam" id="PF00139"/>
    </source>
</evidence>
<dbReference type="AlphaFoldDB" id="A0A835DPR0"/>
<reference evidence="6 7" key="1">
    <citation type="submission" date="2020-04" db="EMBL/GenBank/DDBJ databases">
        <title>Plant Genome Project.</title>
        <authorList>
            <person name="Zhang R.-G."/>
        </authorList>
    </citation>
    <scope>NUCLEOTIDE SEQUENCE [LARGE SCALE GENOMIC DNA]</scope>
    <source>
        <strain evidence="6">YNK0</strain>
        <tissue evidence="6">Leaf</tissue>
    </source>
</reference>
<evidence type="ECO:0000256" key="1">
    <source>
        <dbReference type="ARBA" id="ARBA00007606"/>
    </source>
</evidence>
<keyword evidence="4" id="KW-0732">Signal</keyword>
<dbReference type="OrthoDB" id="2014828at2759"/>
<dbReference type="Gene3D" id="2.60.120.200">
    <property type="match status" value="1"/>
</dbReference>
<dbReference type="InterPro" id="IPR000985">
    <property type="entry name" value="Lectin_LegA_CS"/>
</dbReference>
<evidence type="ECO:0000313" key="6">
    <source>
        <dbReference type="EMBL" id="KAF8411331.1"/>
    </source>
</evidence>
<protein>
    <recommendedName>
        <fullName evidence="5">Legume lectin domain-containing protein</fullName>
    </recommendedName>
</protein>
<feature type="transmembrane region" description="Helical" evidence="3">
    <location>
        <begin position="279"/>
        <end position="301"/>
    </location>
</feature>
<dbReference type="InterPro" id="IPR050258">
    <property type="entry name" value="Leguminous_Lectin"/>
</dbReference>
<dbReference type="SUPFAM" id="SSF49899">
    <property type="entry name" value="Concanavalin A-like lectins/glucanases"/>
    <property type="match status" value="1"/>
</dbReference>
<feature type="chain" id="PRO_5032282004" description="Legume lectin domain-containing protein" evidence="4">
    <location>
        <begin position="32"/>
        <end position="341"/>
    </location>
</feature>
<dbReference type="GO" id="GO:0030246">
    <property type="term" value="F:carbohydrate binding"/>
    <property type="evidence" value="ECO:0007669"/>
    <property type="project" value="UniProtKB-KW"/>
</dbReference>
<dbReference type="PANTHER" id="PTHR32401">
    <property type="entry name" value="CONCANAVALIN A-LIKE LECTIN FAMILY PROTEIN"/>
    <property type="match status" value="1"/>
</dbReference>
<dbReference type="InterPro" id="IPR019825">
    <property type="entry name" value="Lectin_legB_Mn/Ca_BS"/>
</dbReference>
<feature type="signal peptide" evidence="4">
    <location>
        <begin position="1"/>
        <end position="31"/>
    </location>
</feature>
<accession>A0A835DPR0</accession>
<dbReference type="EMBL" id="JABCRI010000002">
    <property type="protein sequence ID" value="KAF8411331.1"/>
    <property type="molecule type" value="Genomic_DNA"/>
</dbReference>
<keyword evidence="3" id="KW-1133">Transmembrane helix</keyword>
<sequence>MYLIPEAMAPRPLSLLFMTFISSLLLPKATSSTIFNFSSFTPNTPGMEFFGDAFASAENVIQLTRNQADDDLLNSSGRAVYATPIQLWDPNTHVAKDFITHFQFIIKGIDKESYGEGLSFFMAPIGSVLPKNSSGQWLGLFNSSTNNSTSTKIVAVEFDTYQNDWDPDGNHVGIDINSIVSVTNITWNTSMKTENIGSAWIGYNSTSKNLFVYLTYEQDSYQGVPSLSYSLNLTEILPDKVIVGFSASTGSSRELHKILSWDFVSNMTQSSQSTTKHKIWVVGFVLAMVLIILAGLGYVLIMFWRREPKKEEDVLLMVPDASIEDKFVKGTVPRKFTDKEL</sequence>
<keyword evidence="2" id="KW-0430">Lectin</keyword>
<dbReference type="PROSITE" id="PS00308">
    <property type="entry name" value="LECTIN_LEGUME_ALPHA"/>
    <property type="match status" value="1"/>
</dbReference>
<feature type="domain" description="Legume lectin" evidence="5">
    <location>
        <begin position="34"/>
        <end position="276"/>
    </location>
</feature>
<keyword evidence="3" id="KW-0812">Transmembrane</keyword>
<comment type="similarity">
    <text evidence="1">Belongs to the leguminous lectin family.</text>
</comment>
<dbReference type="InterPro" id="IPR013320">
    <property type="entry name" value="ConA-like_dom_sf"/>
</dbReference>